<dbReference type="CDD" id="cd05247">
    <property type="entry name" value="UDP_G4E_1_SDR_e"/>
    <property type="match status" value="1"/>
</dbReference>
<keyword evidence="7" id="KW-0119">Carbohydrate metabolism</keyword>
<name>A0AAW2I8U7_9NEOP</name>
<evidence type="ECO:0000256" key="1">
    <source>
        <dbReference type="ARBA" id="ARBA00000014"/>
    </source>
</evidence>
<keyword evidence="4 7" id="KW-0520">NAD</keyword>
<sequence>MAEWKTVLVTGGAGYIGSHCIVELQEAGYDVIAIDNFANSVATPDGQAPSLQRVEMITKKKVKFYKCDLLDLPALDNVFRQHEIDCVIHFAAMKAVGESMQVPLLYHKNNLVGTINLLETMKKHACYQLVFSSSCTIYGNPDELPITENHKIGDVTNVYGKTKYFIEEMLKDITQADKNWNIISLRYFNPVGAHPSGLIGEDPTKPFTNLMPYMAQVAIGKLPILHIFGADYNTIDGTGIRDYIHVMDLASGHVAALKKLRSQHLRLRSYNLGTGEGTSVLQLLRTFESVTKAPIPHAFKERREGDIVAMYANASLAEEELGWKAKYSLTQMCEDFWRWQTLNPNGYRSNTFGSKTAKEVSNGITNGRAKECT</sequence>
<dbReference type="NCBIfam" id="TIGR01179">
    <property type="entry name" value="galE"/>
    <property type="match status" value="1"/>
</dbReference>
<comment type="catalytic activity">
    <reaction evidence="1">
        <text>UDP-N-acetyl-alpha-D-glucosamine = UDP-N-acetyl-alpha-D-galactosamine</text>
        <dbReference type="Rhea" id="RHEA:20517"/>
        <dbReference type="ChEBI" id="CHEBI:57705"/>
        <dbReference type="ChEBI" id="CHEBI:67138"/>
        <dbReference type="EC" id="5.1.3.7"/>
    </reaction>
</comment>
<comment type="pathway">
    <text evidence="7">Carbohydrate metabolism; galactose metabolism.</text>
</comment>
<protein>
    <recommendedName>
        <fullName evidence="7">UDP-glucose 4-epimerase</fullName>
        <ecNumber evidence="7">5.1.3.2</ecNumber>
    </recommendedName>
</protein>
<comment type="catalytic activity">
    <reaction evidence="7">
        <text>UDP-alpha-D-glucose = UDP-alpha-D-galactose</text>
        <dbReference type="Rhea" id="RHEA:22168"/>
        <dbReference type="ChEBI" id="CHEBI:58885"/>
        <dbReference type="ChEBI" id="CHEBI:66914"/>
        <dbReference type="EC" id="5.1.3.2"/>
    </reaction>
</comment>
<accession>A0AAW2I8U7</accession>
<dbReference type="InterPro" id="IPR005886">
    <property type="entry name" value="UDP_G4E"/>
</dbReference>
<keyword evidence="6 7" id="KW-0413">Isomerase</keyword>
<dbReference type="Pfam" id="PF16363">
    <property type="entry name" value="GDP_Man_Dehyd"/>
    <property type="match status" value="1"/>
</dbReference>
<comment type="similarity">
    <text evidence="7">Belongs to the NAD(P)-dependent epimerase/dehydratase family.</text>
</comment>
<feature type="domain" description="NAD(P)-binding" evidence="8">
    <location>
        <begin position="8"/>
        <end position="335"/>
    </location>
</feature>
<dbReference type="PRINTS" id="PR01713">
    <property type="entry name" value="NUCEPIMERASE"/>
</dbReference>
<proteinExistence type="inferred from homology"/>
<dbReference type="GO" id="GO:0005829">
    <property type="term" value="C:cytosol"/>
    <property type="evidence" value="ECO:0007669"/>
    <property type="project" value="TreeGrafter"/>
</dbReference>
<comment type="caution">
    <text evidence="9">The sequence shown here is derived from an EMBL/GenBank/DDBJ whole genome shotgun (WGS) entry which is preliminary data.</text>
</comment>
<evidence type="ECO:0000256" key="7">
    <source>
        <dbReference type="RuleBase" id="RU366046"/>
    </source>
</evidence>
<dbReference type="PANTHER" id="PTHR43725:SF31">
    <property type="entry name" value="UDP-GLUCOSE 4-EPIMERASE"/>
    <property type="match status" value="1"/>
</dbReference>
<organism evidence="9">
    <name type="scientific">Menopon gallinae</name>
    <name type="common">poultry shaft louse</name>
    <dbReference type="NCBI Taxonomy" id="328185"/>
    <lineage>
        <taxon>Eukaryota</taxon>
        <taxon>Metazoa</taxon>
        <taxon>Ecdysozoa</taxon>
        <taxon>Arthropoda</taxon>
        <taxon>Hexapoda</taxon>
        <taxon>Insecta</taxon>
        <taxon>Pterygota</taxon>
        <taxon>Neoptera</taxon>
        <taxon>Paraneoptera</taxon>
        <taxon>Psocodea</taxon>
        <taxon>Troctomorpha</taxon>
        <taxon>Phthiraptera</taxon>
        <taxon>Amblycera</taxon>
        <taxon>Menoponidae</taxon>
        <taxon>Menopon</taxon>
    </lineage>
</organism>
<dbReference type="Gene3D" id="3.90.25.10">
    <property type="entry name" value="UDP-galactose 4-epimerase, domain 1"/>
    <property type="match status" value="1"/>
</dbReference>
<evidence type="ECO:0000313" key="9">
    <source>
        <dbReference type="EMBL" id="KAL0278522.1"/>
    </source>
</evidence>
<evidence type="ECO:0000256" key="4">
    <source>
        <dbReference type="ARBA" id="ARBA00023027"/>
    </source>
</evidence>
<dbReference type="EMBL" id="JARGDH010000001">
    <property type="protein sequence ID" value="KAL0278522.1"/>
    <property type="molecule type" value="Genomic_DNA"/>
</dbReference>
<dbReference type="AlphaFoldDB" id="A0AAW2I8U7"/>
<evidence type="ECO:0000259" key="8">
    <source>
        <dbReference type="Pfam" id="PF16363"/>
    </source>
</evidence>
<dbReference type="InterPro" id="IPR016040">
    <property type="entry name" value="NAD(P)-bd_dom"/>
</dbReference>
<evidence type="ECO:0000256" key="3">
    <source>
        <dbReference type="ARBA" id="ARBA00002760"/>
    </source>
</evidence>
<dbReference type="GO" id="GO:0003978">
    <property type="term" value="F:UDP-glucose 4-epimerase activity"/>
    <property type="evidence" value="ECO:0007669"/>
    <property type="project" value="UniProtKB-UniRule"/>
</dbReference>
<comment type="cofactor">
    <cofactor evidence="2 7">
        <name>NAD(+)</name>
        <dbReference type="ChEBI" id="CHEBI:57540"/>
    </cofactor>
</comment>
<keyword evidence="5" id="KW-0299">Galactose metabolism</keyword>
<comment type="subunit">
    <text evidence="7">Homodimer.</text>
</comment>
<gene>
    <name evidence="9" type="ORF">PYX00_000328</name>
</gene>
<dbReference type="Gene3D" id="3.40.50.720">
    <property type="entry name" value="NAD(P)-binding Rossmann-like Domain"/>
    <property type="match status" value="1"/>
</dbReference>
<evidence type="ECO:0000256" key="2">
    <source>
        <dbReference type="ARBA" id="ARBA00001911"/>
    </source>
</evidence>
<comment type="function">
    <text evidence="3">Catalyzes two distinct but analogous reactions: the reversible epimerization of UDP-glucose to UDP-galactose and the reversible epimerization of UDP-N-acetylglucosamine to UDP-N-acetylgalactosamine. The reaction with UDP-Gal plays a critical role in the Leloir pathway of galactose catabolism in which galactose is converted to the glycolytic intermediate glucose 6-phosphate. It contributes to the catabolism of dietary galactose and enables the endogenous biosynthesis of both UDP-Gal and UDP-GalNAc when exogenous sources are limited. Both UDP-sugar interconversions are important in the synthesis of glycoproteins and glycolipids.</text>
</comment>
<evidence type="ECO:0000256" key="5">
    <source>
        <dbReference type="ARBA" id="ARBA00023144"/>
    </source>
</evidence>
<dbReference type="GO" id="GO:0033499">
    <property type="term" value="P:galactose catabolic process via UDP-galactose, Leloir pathway"/>
    <property type="evidence" value="ECO:0007669"/>
    <property type="project" value="TreeGrafter"/>
</dbReference>
<dbReference type="PANTHER" id="PTHR43725">
    <property type="entry name" value="UDP-GLUCOSE 4-EPIMERASE"/>
    <property type="match status" value="1"/>
</dbReference>
<dbReference type="GO" id="GO:0003974">
    <property type="term" value="F:UDP-N-acetylglucosamine 4-epimerase activity"/>
    <property type="evidence" value="ECO:0007669"/>
    <property type="project" value="UniProtKB-EC"/>
</dbReference>
<evidence type="ECO:0000256" key="6">
    <source>
        <dbReference type="ARBA" id="ARBA00023235"/>
    </source>
</evidence>
<dbReference type="EC" id="5.1.3.2" evidence="7"/>
<reference evidence="9" key="1">
    <citation type="journal article" date="2024" name="Gigascience">
        <title>Chromosome-level genome of the poultry shaft louse Menopon gallinae provides insight into the host-switching and adaptive evolution of parasitic lice.</title>
        <authorList>
            <person name="Xu Y."/>
            <person name="Ma L."/>
            <person name="Liu S."/>
            <person name="Liang Y."/>
            <person name="Liu Q."/>
            <person name="He Z."/>
            <person name="Tian L."/>
            <person name="Duan Y."/>
            <person name="Cai W."/>
            <person name="Li H."/>
            <person name="Song F."/>
        </authorList>
    </citation>
    <scope>NUCLEOTIDE SEQUENCE</scope>
    <source>
        <strain evidence="9">Cailab_2023a</strain>
    </source>
</reference>
<dbReference type="InterPro" id="IPR036291">
    <property type="entry name" value="NAD(P)-bd_dom_sf"/>
</dbReference>
<dbReference type="SUPFAM" id="SSF51735">
    <property type="entry name" value="NAD(P)-binding Rossmann-fold domains"/>
    <property type="match status" value="1"/>
</dbReference>